<protein>
    <submittedName>
        <fullName evidence="1">Uncharacterized protein</fullName>
    </submittedName>
</protein>
<evidence type="ECO:0000313" key="1">
    <source>
        <dbReference type="EMBL" id="KKL71150.1"/>
    </source>
</evidence>
<name>A0A0F9GP19_9ZZZZ</name>
<accession>A0A0F9GP19</accession>
<reference evidence="1" key="1">
    <citation type="journal article" date="2015" name="Nature">
        <title>Complex archaea that bridge the gap between prokaryotes and eukaryotes.</title>
        <authorList>
            <person name="Spang A."/>
            <person name="Saw J.H."/>
            <person name="Jorgensen S.L."/>
            <person name="Zaremba-Niedzwiedzka K."/>
            <person name="Martijn J."/>
            <person name="Lind A.E."/>
            <person name="van Eijk R."/>
            <person name="Schleper C."/>
            <person name="Guy L."/>
            <person name="Ettema T.J."/>
        </authorList>
    </citation>
    <scope>NUCLEOTIDE SEQUENCE</scope>
</reference>
<gene>
    <name evidence="1" type="ORF">LCGC14_2097790</name>
</gene>
<proteinExistence type="predicted"/>
<organism evidence="1">
    <name type="scientific">marine sediment metagenome</name>
    <dbReference type="NCBI Taxonomy" id="412755"/>
    <lineage>
        <taxon>unclassified sequences</taxon>
        <taxon>metagenomes</taxon>
        <taxon>ecological metagenomes</taxon>
    </lineage>
</organism>
<sequence length="72" mass="8550">MNPIELLKNGAYITPTEIKDFGYQLKSKQGKYNIFIKNDHNIITKEEDSLYKIILSYQEVKEGIKWNTKRKQ</sequence>
<dbReference type="AlphaFoldDB" id="A0A0F9GP19"/>
<comment type="caution">
    <text evidence="1">The sequence shown here is derived from an EMBL/GenBank/DDBJ whole genome shotgun (WGS) entry which is preliminary data.</text>
</comment>
<dbReference type="EMBL" id="LAZR01025674">
    <property type="protein sequence ID" value="KKL71150.1"/>
    <property type="molecule type" value="Genomic_DNA"/>
</dbReference>